<comment type="caution">
    <text evidence="3">The sequence shown here is derived from an EMBL/GenBank/DDBJ whole genome shotgun (WGS) entry which is preliminary data.</text>
</comment>
<accession>A0A5B7H2E3</accession>
<evidence type="ECO:0000313" key="4">
    <source>
        <dbReference type="Proteomes" id="UP000324222"/>
    </source>
</evidence>
<feature type="transmembrane region" description="Helical" evidence="1">
    <location>
        <begin position="47"/>
        <end position="65"/>
    </location>
</feature>
<dbReference type="Proteomes" id="UP000324222">
    <property type="component" value="Unassembled WGS sequence"/>
</dbReference>
<keyword evidence="1" id="KW-0812">Transmembrane</keyword>
<evidence type="ECO:0000256" key="1">
    <source>
        <dbReference type="SAM" id="Phobius"/>
    </source>
</evidence>
<dbReference type="AlphaFoldDB" id="A0A5B7H2E3"/>
<dbReference type="EMBL" id="VSRR010023119">
    <property type="protein sequence ID" value="MPC65252.1"/>
    <property type="molecule type" value="Genomic_DNA"/>
</dbReference>
<keyword evidence="1" id="KW-0472">Membrane</keyword>
<name>A0A5B7H2E3_PORTR</name>
<keyword evidence="1" id="KW-1133">Transmembrane helix</keyword>
<feature type="signal peptide" evidence="2">
    <location>
        <begin position="1"/>
        <end position="23"/>
    </location>
</feature>
<evidence type="ECO:0000313" key="3">
    <source>
        <dbReference type="EMBL" id="MPC65252.1"/>
    </source>
</evidence>
<sequence>MSIVLACFCVCVCFSLFFCVCQGVQWNRLSSDVVSAESIGSFNPHSTMLHFHIHSSFYLVILHCFRNLCGD</sequence>
<protein>
    <recommendedName>
        <fullName evidence="5">Secreted protein</fullName>
    </recommendedName>
</protein>
<gene>
    <name evidence="3" type="ORF">E2C01_059385</name>
</gene>
<reference evidence="3 4" key="1">
    <citation type="submission" date="2019-05" db="EMBL/GenBank/DDBJ databases">
        <title>Another draft genome of Portunus trituberculatus and its Hox gene families provides insights of decapod evolution.</title>
        <authorList>
            <person name="Jeong J.-H."/>
            <person name="Song I."/>
            <person name="Kim S."/>
            <person name="Choi T."/>
            <person name="Kim D."/>
            <person name="Ryu S."/>
            <person name="Kim W."/>
        </authorList>
    </citation>
    <scope>NUCLEOTIDE SEQUENCE [LARGE SCALE GENOMIC DNA]</scope>
    <source>
        <tissue evidence="3">Muscle</tissue>
    </source>
</reference>
<evidence type="ECO:0000256" key="2">
    <source>
        <dbReference type="SAM" id="SignalP"/>
    </source>
</evidence>
<keyword evidence="4" id="KW-1185">Reference proteome</keyword>
<organism evidence="3 4">
    <name type="scientific">Portunus trituberculatus</name>
    <name type="common">Swimming crab</name>
    <name type="synonym">Neptunus trituberculatus</name>
    <dbReference type="NCBI Taxonomy" id="210409"/>
    <lineage>
        <taxon>Eukaryota</taxon>
        <taxon>Metazoa</taxon>
        <taxon>Ecdysozoa</taxon>
        <taxon>Arthropoda</taxon>
        <taxon>Crustacea</taxon>
        <taxon>Multicrustacea</taxon>
        <taxon>Malacostraca</taxon>
        <taxon>Eumalacostraca</taxon>
        <taxon>Eucarida</taxon>
        <taxon>Decapoda</taxon>
        <taxon>Pleocyemata</taxon>
        <taxon>Brachyura</taxon>
        <taxon>Eubrachyura</taxon>
        <taxon>Portunoidea</taxon>
        <taxon>Portunidae</taxon>
        <taxon>Portuninae</taxon>
        <taxon>Portunus</taxon>
    </lineage>
</organism>
<feature type="chain" id="PRO_5022749567" description="Secreted protein" evidence="2">
    <location>
        <begin position="24"/>
        <end position="71"/>
    </location>
</feature>
<evidence type="ECO:0008006" key="5">
    <source>
        <dbReference type="Google" id="ProtNLM"/>
    </source>
</evidence>
<keyword evidence="2" id="KW-0732">Signal</keyword>
<proteinExistence type="predicted"/>